<accession>A0A810Q1P5</accession>
<dbReference type="PANTHER" id="PTHR43767">
    <property type="entry name" value="LONG-CHAIN-FATTY-ACID--COA LIGASE"/>
    <property type="match status" value="1"/>
</dbReference>
<dbReference type="InterPro" id="IPR045851">
    <property type="entry name" value="AMP-bd_C_sf"/>
</dbReference>
<feature type="domain" description="AMP-binding enzyme C-terminal" evidence="3">
    <location>
        <begin position="479"/>
        <end position="556"/>
    </location>
</feature>
<dbReference type="Proteomes" id="UP000681035">
    <property type="component" value="Chromosome"/>
</dbReference>
<dbReference type="RefSeq" id="WP_213540525.1">
    <property type="nucleotide sequence ID" value="NZ_AP023418.1"/>
</dbReference>
<dbReference type="AlphaFoldDB" id="A0A810Q1P5"/>
<dbReference type="InterPro" id="IPR050237">
    <property type="entry name" value="ATP-dep_AMP-bd_enzyme"/>
</dbReference>
<sequence length="641" mass="71264">MSETVQIKTPWLASKDPEVPSTLNYSTLSMCGRVEEMVRQYPNYIAYEFMGKTTTYAEMWQKINACAKSLKAIGIREGDKVTICMPNAPQTLCMFYAVNMVGAIANMVHPLSAESEISFYLRDSNSVAAITLDQFYPKFESVRKTVDLPCLIVTSVADELKPLLRVGYQLTEGRKNPKVPRGPGVVLWKDFLKRGEHVEIYRIKRKDTDPAAILYSGGTTGVTKGILLSNRNFNALAAQIVATNPFFHPGHKMLAIMPMFHGFGLGVSIHSMVANGGHCILIPRFTPQSYAELIKKHKPNLIAGVPSLFEALLRVKEIEGADLSCLKGVFSGGDSLSIELKKRFDKFLHDHGATVSVREGYGTTECVTASCLTPIHKQKEGSIGIPFPDTYYKIVKPGTQEEVPYGEEGEICLSGPTVMLEYVNHPEETAQTKQTHADGLTWIHTGDLGMMDEEGFIYFRQRIKRMIVTNGYNVYPSQLENILDGHDYVHLSCVIGVKDPIKMQRVKAFVVLKPGYQPTEACKKELLDYCRKHIAKYAMPSDIEFREELPKTLVGKVAYRVLEEEENAKQAQKAVEDAKRAEEDAKRAEAAKAEKLSAAKKPAAKKPAPKKPAHPTAKPEPAKQAQKADTPHDGQNNDIKE</sequence>
<dbReference type="Gene3D" id="3.40.50.12780">
    <property type="entry name" value="N-terminal domain of ligase-like"/>
    <property type="match status" value="1"/>
</dbReference>
<protein>
    <submittedName>
        <fullName evidence="4">Long-chain-fatty-acid--CoA ligase</fullName>
    </submittedName>
</protein>
<dbReference type="Pfam" id="PF13193">
    <property type="entry name" value="AMP-binding_C"/>
    <property type="match status" value="1"/>
</dbReference>
<evidence type="ECO:0000259" key="3">
    <source>
        <dbReference type="Pfam" id="PF13193"/>
    </source>
</evidence>
<proteinExistence type="predicted"/>
<evidence type="ECO:0000259" key="2">
    <source>
        <dbReference type="Pfam" id="PF00501"/>
    </source>
</evidence>
<dbReference type="Pfam" id="PF00501">
    <property type="entry name" value="AMP-binding"/>
    <property type="match status" value="1"/>
</dbReference>
<dbReference type="EMBL" id="AP023418">
    <property type="protein sequence ID" value="BCK81874.1"/>
    <property type="molecule type" value="Genomic_DNA"/>
</dbReference>
<dbReference type="InterPro" id="IPR000873">
    <property type="entry name" value="AMP-dep_synth/lig_dom"/>
</dbReference>
<feature type="compositionally biased region" description="Basic and acidic residues" evidence="1">
    <location>
        <begin position="574"/>
        <end position="597"/>
    </location>
</feature>
<dbReference type="InterPro" id="IPR042099">
    <property type="entry name" value="ANL_N_sf"/>
</dbReference>
<feature type="domain" description="AMP-dependent synthetase/ligase" evidence="2">
    <location>
        <begin position="35"/>
        <end position="422"/>
    </location>
</feature>
<dbReference type="Gene3D" id="3.30.300.30">
    <property type="match status" value="1"/>
</dbReference>
<name>A0A810Q1P5_9FIRM</name>
<dbReference type="GO" id="GO:0016878">
    <property type="term" value="F:acid-thiol ligase activity"/>
    <property type="evidence" value="ECO:0007669"/>
    <property type="project" value="UniProtKB-ARBA"/>
</dbReference>
<dbReference type="InterPro" id="IPR025110">
    <property type="entry name" value="AMP-bd_C"/>
</dbReference>
<gene>
    <name evidence="4" type="primary">lcfA</name>
    <name evidence="4" type="ORF">MM50RIKEN_16370</name>
</gene>
<keyword evidence="5" id="KW-1185">Reference proteome</keyword>
<evidence type="ECO:0000313" key="4">
    <source>
        <dbReference type="EMBL" id="BCK81874.1"/>
    </source>
</evidence>
<reference evidence="4" key="1">
    <citation type="submission" date="2020-09" db="EMBL/GenBank/DDBJ databases">
        <title>New species isolated from human feces.</title>
        <authorList>
            <person name="Kitahara M."/>
            <person name="Shigeno Y."/>
            <person name="Shime M."/>
            <person name="Matsumoto Y."/>
            <person name="Nakamura S."/>
            <person name="Motooka D."/>
            <person name="Fukuoka S."/>
            <person name="Nishikawa H."/>
            <person name="Benno Y."/>
        </authorList>
    </citation>
    <scope>NUCLEOTIDE SEQUENCE</scope>
    <source>
        <strain evidence="4">MM50</strain>
    </source>
</reference>
<dbReference type="PANTHER" id="PTHR43767:SF1">
    <property type="entry name" value="NONRIBOSOMAL PEPTIDE SYNTHASE PES1 (EUROFUNG)-RELATED"/>
    <property type="match status" value="1"/>
</dbReference>
<dbReference type="KEGG" id="vcop:MM50RIKEN_16370"/>
<evidence type="ECO:0000313" key="5">
    <source>
        <dbReference type="Proteomes" id="UP000681035"/>
    </source>
</evidence>
<feature type="compositionally biased region" description="Basic residues" evidence="1">
    <location>
        <begin position="602"/>
        <end position="613"/>
    </location>
</feature>
<dbReference type="SUPFAM" id="SSF56801">
    <property type="entry name" value="Acetyl-CoA synthetase-like"/>
    <property type="match status" value="1"/>
</dbReference>
<evidence type="ECO:0000256" key="1">
    <source>
        <dbReference type="SAM" id="MobiDB-lite"/>
    </source>
</evidence>
<organism evidence="4 5">
    <name type="scientific">Vescimonas coprocola</name>
    <dbReference type="NCBI Taxonomy" id="2714355"/>
    <lineage>
        <taxon>Bacteria</taxon>
        <taxon>Bacillati</taxon>
        <taxon>Bacillota</taxon>
        <taxon>Clostridia</taxon>
        <taxon>Eubacteriales</taxon>
        <taxon>Oscillospiraceae</taxon>
        <taxon>Vescimonas</taxon>
    </lineage>
</organism>
<keyword evidence="4" id="KW-0436">Ligase</keyword>
<feature type="region of interest" description="Disordered" evidence="1">
    <location>
        <begin position="566"/>
        <end position="641"/>
    </location>
</feature>